<organism evidence="2 3">
    <name type="scientific">Brassica napus</name>
    <name type="common">Rape</name>
    <dbReference type="NCBI Taxonomy" id="3708"/>
    <lineage>
        <taxon>Eukaryota</taxon>
        <taxon>Viridiplantae</taxon>
        <taxon>Streptophyta</taxon>
        <taxon>Embryophyta</taxon>
        <taxon>Tracheophyta</taxon>
        <taxon>Spermatophyta</taxon>
        <taxon>Magnoliopsida</taxon>
        <taxon>eudicotyledons</taxon>
        <taxon>Gunneridae</taxon>
        <taxon>Pentapetalae</taxon>
        <taxon>rosids</taxon>
        <taxon>malvids</taxon>
        <taxon>Brassicales</taxon>
        <taxon>Brassicaceae</taxon>
        <taxon>Brassiceae</taxon>
        <taxon>Brassica</taxon>
    </lineage>
</organism>
<accession>A0ABQ7Y338</accession>
<feature type="region of interest" description="Disordered" evidence="1">
    <location>
        <begin position="51"/>
        <end position="89"/>
    </location>
</feature>
<sequence length="106" mass="11199">MSHASINMYGSKGEEALAEYKKAIEVMSGKRAAPKRAAPSKNDDEVQFIRSSKCQATTAPAPSSSKKKSKASGSTPKVSPSSSFDPATAPGFLCCKDVFLLYVGHL</sequence>
<comment type="caution">
    <text evidence="2">The sequence shown here is derived from an EMBL/GenBank/DDBJ whole genome shotgun (WGS) entry which is preliminary data.</text>
</comment>
<dbReference type="EMBL" id="JAGKQM010000018">
    <property type="protein sequence ID" value="KAH0862591.1"/>
    <property type="molecule type" value="Genomic_DNA"/>
</dbReference>
<protein>
    <submittedName>
        <fullName evidence="2">Uncharacterized protein</fullName>
    </submittedName>
</protein>
<evidence type="ECO:0000313" key="3">
    <source>
        <dbReference type="Proteomes" id="UP000824890"/>
    </source>
</evidence>
<keyword evidence="3" id="KW-1185">Reference proteome</keyword>
<evidence type="ECO:0000313" key="2">
    <source>
        <dbReference type="EMBL" id="KAH0862591.1"/>
    </source>
</evidence>
<evidence type="ECO:0000256" key="1">
    <source>
        <dbReference type="SAM" id="MobiDB-lite"/>
    </source>
</evidence>
<proteinExistence type="predicted"/>
<gene>
    <name evidence="2" type="ORF">HID58_079802</name>
</gene>
<feature type="compositionally biased region" description="Low complexity" evidence="1">
    <location>
        <begin position="71"/>
        <end position="83"/>
    </location>
</feature>
<name>A0ABQ7Y338_BRANA</name>
<dbReference type="Proteomes" id="UP000824890">
    <property type="component" value="Unassembled WGS sequence"/>
</dbReference>
<reference evidence="2 3" key="1">
    <citation type="submission" date="2021-05" db="EMBL/GenBank/DDBJ databases">
        <title>Genome Assembly of Synthetic Allotetraploid Brassica napus Reveals Homoeologous Exchanges between Subgenomes.</title>
        <authorList>
            <person name="Davis J.T."/>
        </authorList>
    </citation>
    <scope>NUCLEOTIDE SEQUENCE [LARGE SCALE GENOMIC DNA]</scope>
    <source>
        <strain evidence="3">cv. Da-Ae</strain>
        <tissue evidence="2">Seedling</tissue>
    </source>
</reference>